<comment type="caution">
    <text evidence="2">The sequence shown here is derived from an EMBL/GenBank/DDBJ whole genome shotgun (WGS) entry which is preliminary data.</text>
</comment>
<name>A0ABU9G2M8_9GAMM</name>
<organism evidence="2 3">
    <name type="scientific">Marinomonas arenicola</name>
    <dbReference type="NCBI Taxonomy" id="569601"/>
    <lineage>
        <taxon>Bacteria</taxon>
        <taxon>Pseudomonadati</taxon>
        <taxon>Pseudomonadota</taxon>
        <taxon>Gammaproteobacteria</taxon>
        <taxon>Oceanospirillales</taxon>
        <taxon>Oceanospirillaceae</taxon>
        <taxon>Marinomonas</taxon>
    </lineage>
</organism>
<gene>
    <name evidence="2" type="ORF">V6242_06260</name>
</gene>
<dbReference type="EMBL" id="JBAKAR010000003">
    <property type="protein sequence ID" value="MEL0612741.1"/>
    <property type="molecule type" value="Genomic_DNA"/>
</dbReference>
<accession>A0ABU9G2M8</accession>
<dbReference type="Gene3D" id="3.10.590.10">
    <property type="entry name" value="ph1033 like domains"/>
    <property type="match status" value="1"/>
</dbReference>
<dbReference type="Proteomes" id="UP001379949">
    <property type="component" value="Unassembled WGS sequence"/>
</dbReference>
<dbReference type="PANTHER" id="PTHR14087:SF7">
    <property type="entry name" value="THYMOCYTE NUCLEAR PROTEIN 1"/>
    <property type="match status" value="1"/>
</dbReference>
<reference evidence="2 3" key="1">
    <citation type="submission" date="2024-02" db="EMBL/GenBank/DDBJ databases">
        <title>Bacteria isolated from the canopy kelp, Nereocystis luetkeana.</title>
        <authorList>
            <person name="Pfister C.A."/>
            <person name="Younker I.T."/>
            <person name="Light S.H."/>
        </authorList>
    </citation>
    <scope>NUCLEOTIDE SEQUENCE [LARGE SCALE GENOMIC DNA]</scope>
    <source>
        <strain evidence="2 3">TI.4.07</strain>
    </source>
</reference>
<dbReference type="InterPro" id="IPR015947">
    <property type="entry name" value="PUA-like_sf"/>
</dbReference>
<dbReference type="CDD" id="cd21133">
    <property type="entry name" value="EVE"/>
    <property type="match status" value="1"/>
</dbReference>
<proteinExistence type="predicted"/>
<dbReference type="PANTHER" id="PTHR14087">
    <property type="entry name" value="THYMOCYTE NUCLEAR PROTEIN 1"/>
    <property type="match status" value="1"/>
</dbReference>
<feature type="domain" description="EVE" evidence="1">
    <location>
        <begin position="3"/>
        <end position="148"/>
    </location>
</feature>
<dbReference type="InterPro" id="IPR052181">
    <property type="entry name" value="5hmC_binding"/>
</dbReference>
<dbReference type="SUPFAM" id="SSF88697">
    <property type="entry name" value="PUA domain-like"/>
    <property type="match status" value="1"/>
</dbReference>
<keyword evidence="3" id="KW-1185">Reference proteome</keyword>
<dbReference type="RefSeq" id="WP_341566696.1">
    <property type="nucleotide sequence ID" value="NZ_JBAKAR010000003.1"/>
</dbReference>
<protein>
    <submittedName>
        <fullName evidence="2">EVE domain-containing protein</fullName>
    </submittedName>
</protein>
<sequence length="153" mass="17641">MSQYWLMKSEPDAFSIDDLKQQGPSPWDGVRNYQARNFMKEMKIDDLVFFYHSSCKPAGIAGIAKVTRNAYPDHTSWDPNSAYYDPKSTKESPRWFMVDIELVEKFPVLIPLSSLKQDPELTDMALLKKGSRLSVMPILESHWQHILQSTRSA</sequence>
<evidence type="ECO:0000313" key="3">
    <source>
        <dbReference type="Proteomes" id="UP001379949"/>
    </source>
</evidence>
<evidence type="ECO:0000313" key="2">
    <source>
        <dbReference type="EMBL" id="MEL0612741.1"/>
    </source>
</evidence>
<evidence type="ECO:0000259" key="1">
    <source>
        <dbReference type="Pfam" id="PF01878"/>
    </source>
</evidence>
<dbReference type="InterPro" id="IPR002740">
    <property type="entry name" value="EVE_domain"/>
</dbReference>
<dbReference type="InterPro" id="IPR047197">
    <property type="entry name" value="THYN1-like_EVE"/>
</dbReference>
<dbReference type="Pfam" id="PF01878">
    <property type="entry name" value="EVE"/>
    <property type="match status" value="1"/>
</dbReference>